<keyword evidence="9" id="KW-1133">Transmembrane helix</keyword>
<dbReference type="InterPro" id="IPR003661">
    <property type="entry name" value="HisK_dim/P_dom"/>
</dbReference>
<evidence type="ECO:0000256" key="5">
    <source>
        <dbReference type="ARBA" id="ARBA00022777"/>
    </source>
</evidence>
<dbReference type="InterPro" id="IPR011006">
    <property type="entry name" value="CheY-like_superfamily"/>
</dbReference>
<comment type="catalytic activity">
    <reaction evidence="1">
        <text>ATP + protein L-histidine = ADP + protein N-phospho-L-histidine.</text>
        <dbReference type="EC" id="2.7.13.3"/>
    </reaction>
</comment>
<keyword evidence="5" id="KW-0808">Transferase</keyword>
<evidence type="ECO:0000259" key="11">
    <source>
        <dbReference type="PROSITE" id="PS50110"/>
    </source>
</evidence>
<evidence type="ECO:0000256" key="1">
    <source>
        <dbReference type="ARBA" id="ARBA00000085"/>
    </source>
</evidence>
<dbReference type="PRINTS" id="PR00344">
    <property type="entry name" value="BCTRLSENSOR"/>
</dbReference>
<dbReference type="SUPFAM" id="SSF47384">
    <property type="entry name" value="Homodimeric domain of signal transducing histidine kinase"/>
    <property type="match status" value="1"/>
</dbReference>
<dbReference type="PANTHER" id="PTHR43065:SF42">
    <property type="entry name" value="TWO-COMPONENT SENSOR PPRA"/>
    <property type="match status" value="1"/>
</dbReference>
<evidence type="ECO:0000256" key="7">
    <source>
        <dbReference type="ARBA" id="ARBA00024867"/>
    </source>
</evidence>
<comment type="function">
    <text evidence="7">May play the central regulatory role in sporulation. It may be an element of the effector pathway responsible for the activation of sporulation genes in response to nutritional stress. Spo0A may act in concert with spo0H (a sigma factor) to control the expression of some genes that are critical to the sporulation process.</text>
</comment>
<dbReference type="InterPro" id="IPR001789">
    <property type="entry name" value="Sig_transdc_resp-reg_receiver"/>
</dbReference>
<evidence type="ECO:0000313" key="13">
    <source>
        <dbReference type="EMBL" id="XCI29868.1"/>
    </source>
</evidence>
<dbReference type="Pfam" id="PF02518">
    <property type="entry name" value="HATPase_c"/>
    <property type="match status" value="1"/>
</dbReference>
<feature type="domain" description="Histidine kinase" evidence="10">
    <location>
        <begin position="413"/>
        <end position="625"/>
    </location>
</feature>
<gene>
    <name evidence="13" type="ORF">PRVXH_001218</name>
</gene>
<evidence type="ECO:0000256" key="8">
    <source>
        <dbReference type="PROSITE-ProRule" id="PRU00169"/>
    </source>
</evidence>
<evidence type="ECO:0000259" key="12">
    <source>
        <dbReference type="PROSITE" id="PS50112"/>
    </source>
</evidence>
<dbReference type="SUPFAM" id="SSF55785">
    <property type="entry name" value="PYP-like sensor domain (PAS domain)"/>
    <property type="match status" value="1"/>
</dbReference>
<dbReference type="Gene3D" id="3.30.450.20">
    <property type="entry name" value="PAS domain"/>
    <property type="match status" value="1"/>
</dbReference>
<feature type="transmembrane region" description="Helical" evidence="9">
    <location>
        <begin position="21"/>
        <end position="43"/>
    </location>
</feature>
<dbReference type="InterPro" id="IPR000014">
    <property type="entry name" value="PAS"/>
</dbReference>
<dbReference type="AlphaFoldDB" id="A0AAU8HWR9"/>
<dbReference type="InterPro" id="IPR035965">
    <property type="entry name" value="PAS-like_dom_sf"/>
</dbReference>
<dbReference type="SUPFAM" id="SSF52172">
    <property type="entry name" value="CheY-like"/>
    <property type="match status" value="1"/>
</dbReference>
<dbReference type="InterPro" id="IPR036097">
    <property type="entry name" value="HisK_dim/P_sf"/>
</dbReference>
<feature type="domain" description="Response regulatory" evidence="11">
    <location>
        <begin position="649"/>
        <end position="769"/>
    </location>
</feature>
<keyword evidence="5" id="KW-0418">Kinase</keyword>
<reference evidence="13" key="1">
    <citation type="journal article" date="2018" name="Antonie Van Leeuwenhoek">
        <title>Proteinivorax hydrogeniformans sp. nov., an anaerobic, haloalkaliphilic bacterium fermenting proteinaceous compounds with high hydrogen production.</title>
        <authorList>
            <person name="Boltyanskaya Y."/>
            <person name="Detkova E."/>
            <person name="Pimenov N."/>
            <person name="Kevbrin V."/>
        </authorList>
    </citation>
    <scope>NUCLEOTIDE SEQUENCE</scope>
    <source>
        <strain evidence="13">Z-710</strain>
    </source>
</reference>
<dbReference type="CDD" id="cd17546">
    <property type="entry name" value="REC_hyHK_CKI1_RcsC-like"/>
    <property type="match status" value="1"/>
</dbReference>
<evidence type="ECO:0000259" key="10">
    <source>
        <dbReference type="PROSITE" id="PS50109"/>
    </source>
</evidence>
<dbReference type="Gene3D" id="3.40.50.2300">
    <property type="match status" value="1"/>
</dbReference>
<dbReference type="EC" id="2.7.13.3" evidence="2"/>
<dbReference type="PANTHER" id="PTHR43065">
    <property type="entry name" value="SENSOR HISTIDINE KINASE"/>
    <property type="match status" value="1"/>
</dbReference>
<evidence type="ECO:0000256" key="4">
    <source>
        <dbReference type="ARBA" id="ARBA00022553"/>
    </source>
</evidence>
<evidence type="ECO:0000256" key="3">
    <source>
        <dbReference type="ARBA" id="ARBA00018672"/>
    </source>
</evidence>
<dbReference type="Gene3D" id="1.10.287.130">
    <property type="match status" value="1"/>
</dbReference>
<evidence type="ECO:0000256" key="6">
    <source>
        <dbReference type="ARBA" id="ARBA00023012"/>
    </source>
</evidence>
<evidence type="ECO:0000256" key="2">
    <source>
        <dbReference type="ARBA" id="ARBA00012438"/>
    </source>
</evidence>
<organism evidence="13">
    <name type="scientific">Proteinivorax hydrogeniformans</name>
    <dbReference type="NCBI Taxonomy" id="1826727"/>
    <lineage>
        <taxon>Bacteria</taxon>
        <taxon>Bacillati</taxon>
        <taxon>Bacillota</taxon>
        <taxon>Clostridia</taxon>
        <taxon>Eubacteriales</taxon>
        <taxon>Proteinivoracaceae</taxon>
        <taxon>Proteinivorax</taxon>
    </lineage>
</organism>
<dbReference type="SUPFAM" id="SSF55874">
    <property type="entry name" value="ATPase domain of HSP90 chaperone/DNA topoisomerase II/histidine kinase"/>
    <property type="match status" value="1"/>
</dbReference>
<dbReference type="RefSeq" id="WP_353894415.1">
    <property type="nucleotide sequence ID" value="NZ_CP159485.1"/>
</dbReference>
<proteinExistence type="predicted"/>
<dbReference type="SMART" id="SM00387">
    <property type="entry name" value="HATPase_c"/>
    <property type="match status" value="1"/>
</dbReference>
<dbReference type="InterPro" id="IPR004358">
    <property type="entry name" value="Sig_transdc_His_kin-like_C"/>
</dbReference>
<dbReference type="SMART" id="SM00448">
    <property type="entry name" value="REC"/>
    <property type="match status" value="1"/>
</dbReference>
<name>A0AAU8HWR9_9FIRM</name>
<dbReference type="PROSITE" id="PS50112">
    <property type="entry name" value="PAS"/>
    <property type="match status" value="1"/>
</dbReference>
<dbReference type="InterPro" id="IPR005467">
    <property type="entry name" value="His_kinase_dom"/>
</dbReference>
<protein>
    <recommendedName>
        <fullName evidence="3">Stage 0 sporulation protein A homolog</fullName>
        <ecNumber evidence="2">2.7.13.3</ecNumber>
    </recommendedName>
</protein>
<evidence type="ECO:0000256" key="9">
    <source>
        <dbReference type="SAM" id="Phobius"/>
    </source>
</evidence>
<dbReference type="SMART" id="SM00388">
    <property type="entry name" value="HisKA"/>
    <property type="match status" value="1"/>
</dbReference>
<dbReference type="InterPro" id="IPR036890">
    <property type="entry name" value="HATPase_C_sf"/>
</dbReference>
<dbReference type="PROSITE" id="PS50109">
    <property type="entry name" value="HIS_KIN"/>
    <property type="match status" value="1"/>
</dbReference>
<sequence>MRFYIKKNSETDKYNEIRSRFLLTHIILALGLIISVIFITFAFNTQTRIHSEKSAFTNLCFSYLQTSSEMTEHSRRIGVLEDYSSLEEYQQLYLDGGREATLVQLLDKAQNQAQQEIVSKLKSKAQDLTEREHKIIYLSSELREHENVLSLRVSNYENPDNRLLASTEPFYILAANDNFNVDIDLSELEGFTVETLFSNDYEETKHQEQSLINKLQTAYQQSKSRDLKYAERQGVISIALLTIITFLIPIIGVTDLRKKVKIREDLYKKKEHLDVTLRSIQEGVMSTDPYGRVMTLNKTGENILEIDKEKVAGKRIWEVLSIFYPNCKKPINLFTIHRGKGITSLNKQRHFKLKTLSGKTRNIVLKCSKLLNENGEQSQGYVVAFADITDQIKLEKEIMKNKKLESLGVLAGGLAHDFNNLLTIIKGNLSLASQGKPKTEHIKETEKALDTAQGLTYQLLTFSKGGSPVKETATLKELIVESASFILRGSSIKCVFDLNENICPVEIDRGQINAVLNNLLINAIQSMDNGGTIKITGNNTEITEESFIPLAEGKYVKISVIDEGVGISKEDLEKVFDPFFTTKKEGSGLGLPSSFSIIKNHGGHMIAESELGIGTTMSFYLPVTTKNLVGGVQKLPFEEEDITSTMTGRVLVMDDEPQIRRILEIILTNRGFDVEVVENGEQAVQEIASCTDNEDTYDLVIMDLTVRGAMGGKQAIEKIKKIDPTIKAIVSSGYSNDPVMARFKDYGFDGYVIKPFNADEVLAAISKALNKN</sequence>
<feature type="modified residue" description="4-aspartylphosphate" evidence="8">
    <location>
        <position position="703"/>
    </location>
</feature>
<reference evidence="13" key="2">
    <citation type="submission" date="2024-06" db="EMBL/GenBank/DDBJ databases">
        <authorList>
            <person name="Petrova K.O."/>
            <person name="Toshchakov S.V."/>
            <person name="Boltjanskaja Y.V."/>
            <person name="Kevbrin V.V."/>
        </authorList>
    </citation>
    <scope>NUCLEOTIDE SEQUENCE</scope>
    <source>
        <strain evidence="13">Z-710</strain>
    </source>
</reference>
<dbReference type="CDD" id="cd00082">
    <property type="entry name" value="HisKA"/>
    <property type="match status" value="1"/>
</dbReference>
<keyword evidence="6" id="KW-0902">Two-component regulatory system</keyword>
<dbReference type="PROSITE" id="PS50110">
    <property type="entry name" value="RESPONSE_REGULATORY"/>
    <property type="match status" value="1"/>
</dbReference>
<keyword evidence="9" id="KW-0812">Transmembrane</keyword>
<dbReference type="InterPro" id="IPR003594">
    <property type="entry name" value="HATPase_dom"/>
</dbReference>
<keyword evidence="4 8" id="KW-0597">Phosphoprotein</keyword>
<dbReference type="Pfam" id="PF00072">
    <property type="entry name" value="Response_reg"/>
    <property type="match status" value="1"/>
</dbReference>
<dbReference type="GO" id="GO:0000155">
    <property type="term" value="F:phosphorelay sensor kinase activity"/>
    <property type="evidence" value="ECO:0007669"/>
    <property type="project" value="InterPro"/>
</dbReference>
<dbReference type="EMBL" id="CP159485">
    <property type="protein sequence ID" value="XCI29868.1"/>
    <property type="molecule type" value="Genomic_DNA"/>
</dbReference>
<dbReference type="Pfam" id="PF13426">
    <property type="entry name" value="PAS_9"/>
    <property type="match status" value="1"/>
</dbReference>
<feature type="domain" description="PAS" evidence="12">
    <location>
        <begin position="269"/>
        <end position="326"/>
    </location>
</feature>
<accession>A0AAU8HWR9</accession>
<keyword evidence="9" id="KW-0472">Membrane</keyword>
<dbReference type="Gene3D" id="3.30.565.10">
    <property type="entry name" value="Histidine kinase-like ATPase, C-terminal domain"/>
    <property type="match status" value="1"/>
</dbReference>